<keyword evidence="2" id="KW-1185">Reference proteome</keyword>
<proteinExistence type="predicted"/>
<evidence type="ECO:0000313" key="1">
    <source>
        <dbReference type="EMBL" id="MBW7459363.1"/>
    </source>
</evidence>
<gene>
    <name evidence="1" type="ORF">K0U00_35445</name>
</gene>
<dbReference type="PANTHER" id="PTHR36848:SF2">
    <property type="entry name" value="SECRETED PROTEIN"/>
    <property type="match status" value="1"/>
</dbReference>
<feature type="non-terminal residue" evidence="1">
    <location>
        <position position="492"/>
    </location>
</feature>
<protein>
    <submittedName>
        <fullName evidence="1">Uncharacterized protein</fullName>
    </submittedName>
</protein>
<dbReference type="Pfam" id="PF17132">
    <property type="entry name" value="Glyco_hydro_106"/>
    <property type="match status" value="1"/>
</dbReference>
<dbReference type="Proteomes" id="UP001519887">
    <property type="component" value="Unassembled WGS sequence"/>
</dbReference>
<accession>A0ABS7CEM5</accession>
<name>A0ABS7CEM5_9BACL</name>
<dbReference type="PANTHER" id="PTHR36848">
    <property type="entry name" value="DNA-BINDING PROTEIN (PUTATIVE SECRETED PROTEIN)-RELATED"/>
    <property type="match status" value="1"/>
</dbReference>
<reference evidence="1 2" key="1">
    <citation type="submission" date="2021-07" db="EMBL/GenBank/DDBJ databases">
        <title>Paenibacillus radiodurans sp. nov., isolated from the southeastern edge of Tengger Desert.</title>
        <authorList>
            <person name="Zhang G."/>
        </authorList>
    </citation>
    <scope>NUCLEOTIDE SEQUENCE [LARGE SCALE GENOMIC DNA]</scope>
    <source>
        <strain evidence="1 2">CCM 7311</strain>
    </source>
</reference>
<comment type="caution">
    <text evidence="1">The sequence shown here is derived from an EMBL/GenBank/DDBJ whole genome shotgun (WGS) entry which is preliminary data.</text>
</comment>
<organism evidence="1 2">
    <name type="scientific">Paenibacillus sepulcri</name>
    <dbReference type="NCBI Taxonomy" id="359917"/>
    <lineage>
        <taxon>Bacteria</taxon>
        <taxon>Bacillati</taxon>
        <taxon>Bacillota</taxon>
        <taxon>Bacilli</taxon>
        <taxon>Bacillales</taxon>
        <taxon>Paenibacillaceae</taxon>
        <taxon>Paenibacillus</taxon>
    </lineage>
</organism>
<evidence type="ECO:0000313" key="2">
    <source>
        <dbReference type="Proteomes" id="UP001519887"/>
    </source>
</evidence>
<sequence>HPEAKHYTLETITRRAEGGRSVREELPWARILSAQAVPVGEGGQLNWDEAVDIRGSIGSRQTRRIFQKAGLTAYNRKRFFSYGTAYELIWDAPDGEWELILFLEKELEDFKYYGTFVDPGNRQAVESFIRLTHEKYADHVGDLFGDPIKGFFGDETGFLGSIPWSPQLPAAFRELHNYDLRDHLHALLYPDCPDGARIRYDYFQTVHLLLRSNYHQQLHDWCGEHGLAYVAEAPSVRMTTQRYSHITGGDSAHEKLGRPLHWVLERYAGEMRYNPKMVSSLARQLGRERNLIECFHSVGWSMTLQDAKWMIDRLAALGTNLFNFHAFFYTLDGLSKHDAPPSQFLQNPYWPYFRQLADYTGRLSYMMSQGAADIRIAVLDPVTSFWTHMGNPLHGFKYAGEDEEQKRRLERLHGDWKALSVHLLETRRDFDHLDPELLQEADINEGVVTIGHARYEAILLPPVTNLEAGAWKALKTFAAQGGIVIGMGLLPY</sequence>
<feature type="non-terminal residue" evidence="1">
    <location>
        <position position="1"/>
    </location>
</feature>
<dbReference type="InterPro" id="IPR053161">
    <property type="entry name" value="Ulvan_degrading_GH"/>
</dbReference>
<dbReference type="EMBL" id="JAHZIK010001605">
    <property type="protein sequence ID" value="MBW7459363.1"/>
    <property type="molecule type" value="Genomic_DNA"/>
</dbReference>